<reference evidence="8 9" key="1">
    <citation type="journal article" date="2009" name="J. Bacteriol.">
        <title>Draft genome sequence of the extremely acidophilic bacterium Acidithiobacillus caldus ATCC 51756 reveals metabolic versatility in the genus Acidithiobacillus.</title>
        <authorList>
            <person name="Valdes J."/>
            <person name="Quatrini R."/>
            <person name="Hallberg K."/>
            <person name="Dopson M."/>
            <person name="Valenzuela P.D."/>
            <person name="Holmes D.S."/>
        </authorList>
    </citation>
    <scope>NUCLEOTIDE SEQUENCE [LARGE SCALE GENOMIC DNA]</scope>
    <source>
        <strain evidence="9">ATCC 51756 / DSM 8584 / KU</strain>
    </source>
</reference>
<dbReference type="KEGG" id="acz:Acaty_c1347"/>
<dbReference type="Pfam" id="PF01609">
    <property type="entry name" value="DDE_Tnp_1"/>
    <property type="match status" value="1"/>
</dbReference>
<feature type="domain" description="Transposase InsH N-terminal" evidence="7">
    <location>
        <begin position="25"/>
        <end position="118"/>
    </location>
</feature>
<dbReference type="AlphaFoldDB" id="A0A059ZQR6"/>
<organism evidence="8 9">
    <name type="scientific">Acidithiobacillus caldus (strain ATCC 51756 / DSM 8584 / KU)</name>
    <dbReference type="NCBI Taxonomy" id="637389"/>
    <lineage>
        <taxon>Bacteria</taxon>
        <taxon>Pseudomonadati</taxon>
        <taxon>Pseudomonadota</taxon>
        <taxon>Acidithiobacillia</taxon>
        <taxon>Acidithiobacillales</taxon>
        <taxon>Acidithiobacillaceae</taxon>
        <taxon>Acidithiobacillus</taxon>
    </lineage>
</organism>
<comment type="function">
    <text evidence="1">Involved in the transposition of the insertion sequence IS5.</text>
</comment>
<accession>A0A059ZQR6</accession>
<dbReference type="PANTHER" id="PTHR35604">
    <property type="entry name" value="TRANSPOSASE INSH FOR INSERTION SEQUENCE ELEMENT IS5A-RELATED"/>
    <property type="match status" value="1"/>
</dbReference>
<dbReference type="InterPro" id="IPR047959">
    <property type="entry name" value="Transpos_IS5"/>
</dbReference>
<keyword evidence="3" id="KW-0815">Transposition</keyword>
<evidence type="ECO:0000256" key="2">
    <source>
        <dbReference type="ARBA" id="ARBA00010075"/>
    </source>
</evidence>
<feature type="domain" description="Transposase IS4-like" evidence="6">
    <location>
        <begin position="145"/>
        <end position="332"/>
    </location>
</feature>
<evidence type="ECO:0000256" key="4">
    <source>
        <dbReference type="ARBA" id="ARBA00023125"/>
    </source>
</evidence>
<dbReference type="Proteomes" id="UP000005522">
    <property type="component" value="Chromosome"/>
</dbReference>
<protein>
    <submittedName>
        <fullName evidence="8">Transposase, IS5 family</fullName>
    </submittedName>
</protein>
<dbReference type="GO" id="GO:0003677">
    <property type="term" value="F:DNA binding"/>
    <property type="evidence" value="ECO:0007669"/>
    <property type="project" value="UniProtKB-KW"/>
</dbReference>
<sequence>MMARRTAVKNDLLADEGYAHKVDAIGDPLQKIEAVVDFSALAQAVERISPPPEQPKGGRPPYPTEMMVRVLVVKRLHGLSDEQTEFQPLDRRSFRRFCGLEHSRNIPDRTTIWNFENRIGVDGVNALFAELDRQIRARGLEARAGQIVDATLVPAPKQHFTREEKAILDQDAMPADWKPAKRRQKDVDARWTKKHGKSHHGYKFTVSVDRKHKFIRTWVPDTACVHDSQHLEAALEEWNTSAEIYADKGYVGAEREERLREQGYRPRIQRKAKQGKPLSACQERRNRRIAKVRARVEHVFAAITQWGGKRIRTIGQDRANFAMGMMVLVYNMHRLAFLGP</sequence>
<dbReference type="PANTHER" id="PTHR35604:SF2">
    <property type="entry name" value="TRANSPOSASE INSH FOR INSERTION SEQUENCE ELEMENT IS5A-RELATED"/>
    <property type="match status" value="1"/>
</dbReference>
<dbReference type="eggNOG" id="COG3039">
    <property type="taxonomic scope" value="Bacteria"/>
</dbReference>
<evidence type="ECO:0000256" key="5">
    <source>
        <dbReference type="ARBA" id="ARBA00023172"/>
    </source>
</evidence>
<dbReference type="GO" id="GO:0006313">
    <property type="term" value="P:DNA transposition"/>
    <property type="evidence" value="ECO:0007669"/>
    <property type="project" value="InterPro"/>
</dbReference>
<dbReference type="HOGENOM" id="CLU_049873_1_1_6"/>
<evidence type="ECO:0000313" key="8">
    <source>
        <dbReference type="EMBL" id="AIA55214.1"/>
    </source>
</evidence>
<keyword evidence="5" id="KW-0233">DNA recombination</keyword>
<dbReference type="InterPro" id="IPR008490">
    <property type="entry name" value="Transposase_InsH_N"/>
</dbReference>
<gene>
    <name evidence="8" type="ORF">Acaty_c1347</name>
</gene>
<comment type="similarity">
    <text evidence="2">Belongs to the transposase 11 family.</text>
</comment>
<dbReference type="InterPro" id="IPR002559">
    <property type="entry name" value="Transposase_11"/>
</dbReference>
<evidence type="ECO:0000313" key="9">
    <source>
        <dbReference type="Proteomes" id="UP000005522"/>
    </source>
</evidence>
<evidence type="ECO:0000259" key="7">
    <source>
        <dbReference type="Pfam" id="PF05598"/>
    </source>
</evidence>
<dbReference type="GO" id="GO:0004803">
    <property type="term" value="F:transposase activity"/>
    <property type="evidence" value="ECO:0007669"/>
    <property type="project" value="InterPro"/>
</dbReference>
<dbReference type="Pfam" id="PF05598">
    <property type="entry name" value="DUF772"/>
    <property type="match status" value="1"/>
</dbReference>
<name>A0A059ZQR6_ACICK</name>
<dbReference type="NCBIfam" id="NF033581">
    <property type="entry name" value="transpos_IS5_4"/>
    <property type="match status" value="1"/>
</dbReference>
<evidence type="ECO:0000259" key="6">
    <source>
        <dbReference type="Pfam" id="PF01609"/>
    </source>
</evidence>
<evidence type="ECO:0000256" key="3">
    <source>
        <dbReference type="ARBA" id="ARBA00022578"/>
    </source>
</evidence>
<evidence type="ECO:0000256" key="1">
    <source>
        <dbReference type="ARBA" id="ARBA00003544"/>
    </source>
</evidence>
<keyword evidence="4" id="KW-0238">DNA-binding</keyword>
<proteinExistence type="inferred from homology"/>
<dbReference type="EMBL" id="CP005986">
    <property type="protein sequence ID" value="AIA55214.1"/>
    <property type="molecule type" value="Genomic_DNA"/>
</dbReference>